<dbReference type="OrthoDB" id="366844at2"/>
<dbReference type="GO" id="GO:0006139">
    <property type="term" value="P:nucleobase-containing compound metabolic process"/>
    <property type="evidence" value="ECO:0007669"/>
    <property type="project" value="InterPro"/>
</dbReference>
<proteinExistence type="predicted"/>
<dbReference type="PANTHER" id="PTHR47396:SF1">
    <property type="entry name" value="ATP-DEPENDENT HELICASE IRC3-RELATED"/>
    <property type="match status" value="1"/>
</dbReference>
<organism evidence="2 3">
    <name type="scientific">Paenibacillus solani</name>
    <dbReference type="NCBI Taxonomy" id="1705565"/>
    <lineage>
        <taxon>Bacteria</taxon>
        <taxon>Bacillati</taxon>
        <taxon>Bacillota</taxon>
        <taxon>Bacilli</taxon>
        <taxon>Bacillales</taxon>
        <taxon>Paenibacillaceae</taxon>
        <taxon>Paenibacillus</taxon>
    </lineage>
</organism>
<sequence>MTERKRFEFVKPKVGKVVEKDPESIFRELQIPNVKGLWSQQADILREYYNNFNAKQDIAIELPTGTGKTLIALLIAEYRRRCKQEQVLYLCPTRQLASQVYAKAKEYGLPASLLIGSQSSYPDDEYGDYVTNKAIAITTYSAVYNTNPKLNDAHTIIFDDAHSAENYISSLWTTEIKRKENREVFESIIKLFRDDINDYHYNRIMNDDNEFYKPIYDLIPYPRYLEKLPQLIELIEANIADCGNAKYAWSMINEHLEACQMFFSWGEINIRPLISPTQTHSAFSKAKHRIYMSATLGDGGELERITGVSKINKIPIPKGWDKYSNGRRLILFPNRVFNQDESIQVALKAIRNQGRALVLCPDNRAAQLFKSKVEKFLPKFTILQSSDIEDSLDAFISKKKAVLILTNRYDGIDLSGDICRLQIVFGMPEATNLQEAFMWNRLNANSVLNELVKTRITQALGRCTRSSDDFANVLMIDSNLMKFCAKVENRIGFHPEIQAEVEFGLENSEKIETVDEMVDFMNDFITDEEYYGSINDAITEIREEYEKKPKPEVKKLVLSVENEVDFVYALWKKELNRALEKVKSVIENLSGGRELDGYRAWWNYLAGNVAYLAKSALPIDSNLDKQYYSTALRSTNAVSWLSDLVHHIPADKDVPKVDPYLSMQVENIDEVLSGLGLQGQKFEKNMKQFLELINNNDANKFEQGLALLGQYLGFDIEKPSGDGTPDGIWSLRNRYLGFEAKTEENEKDPIYIEACRQASGHKKWILENCNATEDSNIDVCLISYKSKIRKDALPHSRELYHINCESLHELAIKTASVLRNIRAVLVKSDGFDLFTKEHISNTLSSEKLTYRDIEEYMKSICLDELDVVN</sequence>
<dbReference type="CDD" id="cd00046">
    <property type="entry name" value="SF2-N"/>
    <property type="match status" value="1"/>
</dbReference>
<dbReference type="Proteomes" id="UP000036932">
    <property type="component" value="Unassembled WGS sequence"/>
</dbReference>
<gene>
    <name evidence="2" type="ORF">AM231_00805</name>
</gene>
<feature type="domain" description="Helicase ATP-binding" evidence="1">
    <location>
        <begin position="49"/>
        <end position="314"/>
    </location>
</feature>
<dbReference type="Pfam" id="PF00270">
    <property type="entry name" value="DEAD"/>
    <property type="match status" value="1"/>
</dbReference>
<comment type="caution">
    <text evidence="2">The sequence shown here is derived from an EMBL/GenBank/DDBJ whole genome shotgun (WGS) entry which is preliminary data.</text>
</comment>
<evidence type="ECO:0000259" key="1">
    <source>
        <dbReference type="PROSITE" id="PS51192"/>
    </source>
</evidence>
<dbReference type="SMART" id="SM00491">
    <property type="entry name" value="HELICc2"/>
    <property type="match status" value="1"/>
</dbReference>
<evidence type="ECO:0000313" key="2">
    <source>
        <dbReference type="EMBL" id="KOR87823.1"/>
    </source>
</evidence>
<dbReference type="SUPFAM" id="SSF52540">
    <property type="entry name" value="P-loop containing nucleoside triphosphate hydrolases"/>
    <property type="match status" value="2"/>
</dbReference>
<dbReference type="GO" id="GO:0005829">
    <property type="term" value="C:cytosol"/>
    <property type="evidence" value="ECO:0007669"/>
    <property type="project" value="TreeGrafter"/>
</dbReference>
<keyword evidence="2" id="KW-0378">Hydrolase</keyword>
<dbReference type="GO" id="GO:0005524">
    <property type="term" value="F:ATP binding"/>
    <property type="evidence" value="ECO:0007669"/>
    <property type="project" value="InterPro"/>
</dbReference>
<dbReference type="PROSITE" id="PS51192">
    <property type="entry name" value="HELICASE_ATP_BIND_1"/>
    <property type="match status" value="1"/>
</dbReference>
<dbReference type="InterPro" id="IPR050742">
    <property type="entry name" value="Helicase_Restrict-Modif_Enz"/>
</dbReference>
<dbReference type="GO" id="GO:0003676">
    <property type="term" value="F:nucleic acid binding"/>
    <property type="evidence" value="ECO:0007669"/>
    <property type="project" value="InterPro"/>
</dbReference>
<keyword evidence="3" id="KW-1185">Reference proteome</keyword>
<reference evidence="3" key="1">
    <citation type="submission" date="2015-08" db="EMBL/GenBank/DDBJ databases">
        <title>Genome sequencing project for genomic taxonomy and phylogenomics of Bacillus-like bacteria.</title>
        <authorList>
            <person name="Liu B."/>
            <person name="Wang J."/>
            <person name="Zhu Y."/>
            <person name="Liu G."/>
            <person name="Chen Q."/>
            <person name="Chen Z."/>
            <person name="Lan J."/>
            <person name="Che J."/>
            <person name="Ge C."/>
            <person name="Shi H."/>
            <person name="Pan Z."/>
            <person name="Liu X."/>
        </authorList>
    </citation>
    <scope>NUCLEOTIDE SEQUENCE [LARGE SCALE GENOMIC DNA]</scope>
    <source>
        <strain evidence="3">FJAT-22460</strain>
    </source>
</reference>
<dbReference type="PANTHER" id="PTHR47396">
    <property type="entry name" value="TYPE I RESTRICTION ENZYME ECOKI R PROTEIN"/>
    <property type="match status" value="1"/>
</dbReference>
<dbReference type="AlphaFoldDB" id="A0A0M1NZY9"/>
<dbReference type="PATRIC" id="fig|1705565.3.peg.1994"/>
<dbReference type="InterPro" id="IPR014001">
    <property type="entry name" value="Helicase_ATP-bd"/>
</dbReference>
<dbReference type="RefSeq" id="WP_054400879.1">
    <property type="nucleotide sequence ID" value="NZ_LIUT01000001.1"/>
</dbReference>
<keyword evidence="2" id="KW-0547">Nucleotide-binding</keyword>
<name>A0A0M1NZY9_9BACL</name>
<dbReference type="GO" id="GO:0016818">
    <property type="term" value="F:hydrolase activity, acting on acid anhydrides, in phosphorus-containing anhydrides"/>
    <property type="evidence" value="ECO:0007669"/>
    <property type="project" value="InterPro"/>
</dbReference>
<keyword evidence="2" id="KW-0067">ATP-binding</keyword>
<dbReference type="GO" id="GO:0004386">
    <property type="term" value="F:helicase activity"/>
    <property type="evidence" value="ECO:0007669"/>
    <property type="project" value="UniProtKB-KW"/>
</dbReference>
<dbReference type="Gene3D" id="3.40.50.300">
    <property type="entry name" value="P-loop containing nucleotide triphosphate hydrolases"/>
    <property type="match status" value="2"/>
</dbReference>
<keyword evidence="2" id="KW-0347">Helicase</keyword>
<dbReference type="InterPro" id="IPR027417">
    <property type="entry name" value="P-loop_NTPase"/>
</dbReference>
<dbReference type="Pfam" id="PF13307">
    <property type="entry name" value="Helicase_C_2"/>
    <property type="match status" value="1"/>
</dbReference>
<dbReference type="SMART" id="SM00487">
    <property type="entry name" value="DEXDc"/>
    <property type="match status" value="1"/>
</dbReference>
<accession>A0A0M1NZY9</accession>
<evidence type="ECO:0000313" key="3">
    <source>
        <dbReference type="Proteomes" id="UP000036932"/>
    </source>
</evidence>
<dbReference type="EMBL" id="LIUT01000001">
    <property type="protein sequence ID" value="KOR87823.1"/>
    <property type="molecule type" value="Genomic_DNA"/>
</dbReference>
<dbReference type="InterPro" id="IPR011545">
    <property type="entry name" value="DEAD/DEAH_box_helicase_dom"/>
</dbReference>
<protein>
    <submittedName>
        <fullName evidence="2">Helicase II</fullName>
    </submittedName>
</protein>
<dbReference type="InterPro" id="IPR006555">
    <property type="entry name" value="ATP-dep_Helicase_C"/>
</dbReference>